<dbReference type="SUPFAM" id="SSF48452">
    <property type="entry name" value="TPR-like"/>
    <property type="match status" value="1"/>
</dbReference>
<feature type="transmembrane region" description="Helical" evidence="11">
    <location>
        <begin position="400"/>
        <end position="420"/>
    </location>
</feature>
<dbReference type="InterPro" id="IPR005467">
    <property type="entry name" value="His_kinase_dom"/>
</dbReference>
<comment type="catalytic activity">
    <reaction evidence="1">
        <text>ATP + protein L-histidine = ADP + protein N-phospho-L-histidine.</text>
        <dbReference type="EC" id="2.7.13.3"/>
    </reaction>
</comment>
<dbReference type="Pfam" id="PF07730">
    <property type="entry name" value="HisKA_3"/>
    <property type="match status" value="1"/>
</dbReference>
<dbReference type="CDD" id="cd16917">
    <property type="entry name" value="HATPase_UhpB-NarQ-NarX-like"/>
    <property type="match status" value="1"/>
</dbReference>
<dbReference type="EC" id="2.7.13.3" evidence="2"/>
<accession>A0ABP9CE63</accession>
<dbReference type="InterPro" id="IPR011990">
    <property type="entry name" value="TPR-like_helical_dom_sf"/>
</dbReference>
<evidence type="ECO:0000256" key="8">
    <source>
        <dbReference type="ARBA" id="ARBA00023012"/>
    </source>
</evidence>
<dbReference type="SMART" id="SM00387">
    <property type="entry name" value="HATPase_c"/>
    <property type="match status" value="1"/>
</dbReference>
<evidence type="ECO:0000256" key="9">
    <source>
        <dbReference type="PROSITE-ProRule" id="PRU00339"/>
    </source>
</evidence>
<evidence type="ECO:0000259" key="13">
    <source>
        <dbReference type="PROSITE" id="PS50109"/>
    </source>
</evidence>
<dbReference type="InterPro" id="IPR036890">
    <property type="entry name" value="HATPase_C_sf"/>
</dbReference>
<keyword evidence="3" id="KW-0597">Phosphoprotein</keyword>
<dbReference type="SUPFAM" id="SSF55874">
    <property type="entry name" value="ATPase domain of HSP90 chaperone/DNA topoisomerase II/histidine kinase"/>
    <property type="match status" value="1"/>
</dbReference>
<evidence type="ECO:0000256" key="4">
    <source>
        <dbReference type="ARBA" id="ARBA00022679"/>
    </source>
</evidence>
<dbReference type="PROSITE" id="PS50109">
    <property type="entry name" value="HIS_KIN"/>
    <property type="match status" value="1"/>
</dbReference>
<keyword evidence="15" id="KW-1185">Reference proteome</keyword>
<keyword evidence="5" id="KW-0547">Nucleotide-binding</keyword>
<comment type="caution">
    <text evidence="14">The sequence shown here is derived from an EMBL/GenBank/DDBJ whole genome shotgun (WGS) entry which is preliminary data.</text>
</comment>
<dbReference type="InterPro" id="IPR011712">
    <property type="entry name" value="Sig_transdc_His_kin_sub3_dim/P"/>
</dbReference>
<feature type="coiled-coil region" evidence="10">
    <location>
        <begin position="417"/>
        <end position="460"/>
    </location>
</feature>
<evidence type="ECO:0000256" key="7">
    <source>
        <dbReference type="ARBA" id="ARBA00022840"/>
    </source>
</evidence>
<keyword evidence="11" id="KW-0812">Transmembrane</keyword>
<keyword evidence="6" id="KW-0418">Kinase</keyword>
<keyword evidence="4" id="KW-0808">Transferase</keyword>
<keyword evidence="11" id="KW-1133">Transmembrane helix</keyword>
<evidence type="ECO:0000313" key="15">
    <source>
        <dbReference type="Proteomes" id="UP001501411"/>
    </source>
</evidence>
<evidence type="ECO:0000256" key="5">
    <source>
        <dbReference type="ARBA" id="ARBA00022741"/>
    </source>
</evidence>
<feature type="repeat" description="TPR" evidence="9">
    <location>
        <begin position="168"/>
        <end position="201"/>
    </location>
</feature>
<evidence type="ECO:0000256" key="12">
    <source>
        <dbReference type="SAM" id="SignalP"/>
    </source>
</evidence>
<protein>
    <recommendedName>
        <fullName evidence="2">histidine kinase</fullName>
        <ecNumber evidence="2">2.7.13.3</ecNumber>
    </recommendedName>
</protein>
<organism evidence="14 15">
    <name type="scientific">Olivibacter ginsenosidimutans</name>
    <dbReference type="NCBI Taxonomy" id="1176537"/>
    <lineage>
        <taxon>Bacteria</taxon>
        <taxon>Pseudomonadati</taxon>
        <taxon>Bacteroidota</taxon>
        <taxon>Sphingobacteriia</taxon>
        <taxon>Sphingobacteriales</taxon>
        <taxon>Sphingobacteriaceae</taxon>
        <taxon>Olivibacter</taxon>
    </lineage>
</organism>
<keyword evidence="9" id="KW-0802">TPR repeat</keyword>
<evidence type="ECO:0000256" key="3">
    <source>
        <dbReference type="ARBA" id="ARBA00022553"/>
    </source>
</evidence>
<evidence type="ECO:0000256" key="1">
    <source>
        <dbReference type="ARBA" id="ARBA00000085"/>
    </source>
</evidence>
<dbReference type="Gene3D" id="1.25.40.10">
    <property type="entry name" value="Tetratricopeptide repeat domain"/>
    <property type="match status" value="2"/>
</dbReference>
<dbReference type="RefSeq" id="WP_345235404.1">
    <property type="nucleotide sequence ID" value="NZ_BAABIQ010000044.1"/>
</dbReference>
<name>A0ABP9CE63_9SPHI</name>
<sequence length="650" mass="74849">MKSFTPILWILLLLANVHSIAASQAKSDRYPDSLLNVLHQAKQDSVKARALFLLADYWSERDSTLAVKYATESFTYTADKSVLRGLAHFYLAGSYFNYDNKKSQQEYLTADRMLQRFKGKDIMQYRSRAWHNYGALEQRNDNSKAFVNILLTKAIPFAEAAEDGERVAWNFMDLGSVFMNYKDYEKAGYYYEKAITVLHKNQYSNKPVLAECYINQAKSYVLKEHADSADIPLKKAFKILTSTQDSSYLPLYYLVQGMFHTRMQLWREAMASLDKGLMLAKQQQRPYDVLSIQYERYEVYKRQGKLDMAKQALEEVYIGYKKYPLMQNGRTILFELAQTEAALGNYQSAFGKLTEYTQLSDIFFAEKTGREIADLEAKYQVAAHEKKLLQLQNRNQLQQLLLYFGTGLVVLLVIFLIYVYRQRKKREEQRLHTLQQQQEIQIARAQLEGEERERKRVARDLHDGLGGMLAGVKLNLSAVSHNQNGEPQKDLEKVIGQLDASVHELRRIARNMIPEVLLRSGLARALEDLCKWLDNDKMHVDYEFLNIPENIIHQEKVDIYRIVQELLANAVRHSGATDIFLQCSGRGQRFYITIEDNGKGMTVVGQHHEEGLGLANIRARVAYLQGKMELDTQAGRGTIINIEINVTGNE</sequence>
<dbReference type="Gene3D" id="3.30.565.10">
    <property type="entry name" value="Histidine kinase-like ATPase, C-terminal domain"/>
    <property type="match status" value="1"/>
</dbReference>
<evidence type="ECO:0000256" key="6">
    <source>
        <dbReference type="ARBA" id="ARBA00022777"/>
    </source>
</evidence>
<feature type="domain" description="Histidine kinase" evidence="13">
    <location>
        <begin position="456"/>
        <end position="648"/>
    </location>
</feature>
<evidence type="ECO:0000256" key="2">
    <source>
        <dbReference type="ARBA" id="ARBA00012438"/>
    </source>
</evidence>
<keyword evidence="11" id="KW-0472">Membrane</keyword>
<keyword evidence="10" id="KW-0175">Coiled coil</keyword>
<dbReference type="PANTHER" id="PTHR24421">
    <property type="entry name" value="NITRATE/NITRITE SENSOR PROTEIN NARX-RELATED"/>
    <property type="match status" value="1"/>
</dbReference>
<evidence type="ECO:0000256" key="10">
    <source>
        <dbReference type="SAM" id="Coils"/>
    </source>
</evidence>
<dbReference type="PANTHER" id="PTHR24421:SF10">
    <property type="entry name" value="NITRATE_NITRITE SENSOR PROTEIN NARQ"/>
    <property type="match status" value="1"/>
</dbReference>
<feature type="coiled-coil region" evidence="10">
    <location>
        <begin position="365"/>
        <end position="392"/>
    </location>
</feature>
<dbReference type="InterPro" id="IPR003594">
    <property type="entry name" value="HATPase_dom"/>
</dbReference>
<feature type="signal peptide" evidence="12">
    <location>
        <begin position="1"/>
        <end position="21"/>
    </location>
</feature>
<reference evidence="15" key="1">
    <citation type="journal article" date="2019" name="Int. J. Syst. Evol. Microbiol.">
        <title>The Global Catalogue of Microorganisms (GCM) 10K type strain sequencing project: providing services to taxonomists for standard genome sequencing and annotation.</title>
        <authorList>
            <consortium name="The Broad Institute Genomics Platform"/>
            <consortium name="The Broad Institute Genome Sequencing Center for Infectious Disease"/>
            <person name="Wu L."/>
            <person name="Ma J."/>
        </authorList>
    </citation>
    <scope>NUCLEOTIDE SEQUENCE [LARGE SCALE GENOMIC DNA]</scope>
    <source>
        <strain evidence="15">JCM 18200</strain>
    </source>
</reference>
<keyword evidence="8" id="KW-0902">Two-component regulatory system</keyword>
<gene>
    <name evidence="14" type="ORF">GCM10023231_42680</name>
</gene>
<dbReference type="PROSITE" id="PS50005">
    <property type="entry name" value="TPR"/>
    <property type="match status" value="1"/>
</dbReference>
<feature type="chain" id="PRO_5045393458" description="histidine kinase" evidence="12">
    <location>
        <begin position="22"/>
        <end position="650"/>
    </location>
</feature>
<dbReference type="Pfam" id="PF02518">
    <property type="entry name" value="HATPase_c"/>
    <property type="match status" value="1"/>
</dbReference>
<dbReference type="Proteomes" id="UP001501411">
    <property type="component" value="Unassembled WGS sequence"/>
</dbReference>
<dbReference type="EMBL" id="BAABIQ010000044">
    <property type="protein sequence ID" value="GAA4808866.1"/>
    <property type="molecule type" value="Genomic_DNA"/>
</dbReference>
<evidence type="ECO:0000313" key="14">
    <source>
        <dbReference type="EMBL" id="GAA4808866.1"/>
    </source>
</evidence>
<proteinExistence type="predicted"/>
<keyword evidence="7" id="KW-0067">ATP-binding</keyword>
<evidence type="ECO:0000256" key="11">
    <source>
        <dbReference type="SAM" id="Phobius"/>
    </source>
</evidence>
<keyword evidence="12" id="KW-0732">Signal</keyword>
<dbReference type="Gene3D" id="1.20.5.1930">
    <property type="match status" value="1"/>
</dbReference>
<dbReference type="InterPro" id="IPR050482">
    <property type="entry name" value="Sensor_HK_TwoCompSys"/>
</dbReference>
<dbReference type="InterPro" id="IPR019734">
    <property type="entry name" value="TPR_rpt"/>
</dbReference>